<keyword evidence="5 11" id="KW-0863">Zinc-finger</keyword>
<evidence type="ECO:0000256" key="9">
    <source>
        <dbReference type="ARBA" id="ARBA00023163"/>
    </source>
</evidence>
<protein>
    <submittedName>
        <fullName evidence="13">Zinc finger protein 256</fullName>
    </submittedName>
</protein>
<evidence type="ECO:0000313" key="13">
    <source>
        <dbReference type="EMBL" id="KFO60867.1"/>
    </source>
</evidence>
<evidence type="ECO:0000256" key="6">
    <source>
        <dbReference type="ARBA" id="ARBA00022833"/>
    </source>
</evidence>
<keyword evidence="14" id="KW-1185">Reference proteome</keyword>
<dbReference type="STRING" id="85066.A0A091EW90"/>
<evidence type="ECO:0000313" key="14">
    <source>
        <dbReference type="Proteomes" id="UP000052976"/>
    </source>
</evidence>
<dbReference type="FunFam" id="3.30.160.60:FF:000755">
    <property type="entry name" value="zinc finger protein 174"/>
    <property type="match status" value="1"/>
</dbReference>
<dbReference type="Gene3D" id="3.30.160.60">
    <property type="entry name" value="Classic Zinc Finger"/>
    <property type="match status" value="2"/>
</dbReference>
<gene>
    <name evidence="13" type="ORF">N302_08938</name>
</gene>
<reference evidence="13 14" key="1">
    <citation type="submission" date="2014-04" db="EMBL/GenBank/DDBJ databases">
        <title>Genome evolution of avian class.</title>
        <authorList>
            <person name="Zhang G."/>
            <person name="Li C."/>
        </authorList>
    </citation>
    <scope>NUCLEOTIDE SEQUENCE [LARGE SCALE GENOMIC DNA]</scope>
    <source>
        <strain evidence="13">BGI_N302</strain>
    </source>
</reference>
<accession>A0A091EW90</accession>
<name>A0A091EW90_CORBR</name>
<dbReference type="GO" id="GO:0005634">
    <property type="term" value="C:nucleus"/>
    <property type="evidence" value="ECO:0007669"/>
    <property type="project" value="UniProtKB-SubCell"/>
</dbReference>
<evidence type="ECO:0000256" key="7">
    <source>
        <dbReference type="ARBA" id="ARBA00023015"/>
    </source>
</evidence>
<dbReference type="PANTHER" id="PTHR14196">
    <property type="entry name" value="ODD-SKIPPED - RELATED"/>
    <property type="match status" value="1"/>
</dbReference>
<dbReference type="GO" id="GO:0008270">
    <property type="term" value="F:zinc ion binding"/>
    <property type="evidence" value="ECO:0007669"/>
    <property type="project" value="UniProtKB-KW"/>
</dbReference>
<dbReference type="InterPro" id="IPR013087">
    <property type="entry name" value="Znf_C2H2_type"/>
</dbReference>
<keyword evidence="3" id="KW-0479">Metal-binding</keyword>
<evidence type="ECO:0000256" key="3">
    <source>
        <dbReference type="ARBA" id="ARBA00022723"/>
    </source>
</evidence>
<evidence type="ECO:0000256" key="11">
    <source>
        <dbReference type="PROSITE-ProRule" id="PRU00042"/>
    </source>
</evidence>
<dbReference type="GO" id="GO:0000977">
    <property type="term" value="F:RNA polymerase II transcription regulatory region sequence-specific DNA binding"/>
    <property type="evidence" value="ECO:0007669"/>
    <property type="project" value="TreeGrafter"/>
</dbReference>
<dbReference type="EMBL" id="KK719011">
    <property type="protein sequence ID" value="KFO60867.1"/>
    <property type="molecule type" value="Genomic_DNA"/>
</dbReference>
<keyword evidence="4" id="KW-0677">Repeat</keyword>
<evidence type="ECO:0000259" key="12">
    <source>
        <dbReference type="PROSITE" id="PS50157"/>
    </source>
</evidence>
<feature type="domain" description="C2H2-type" evidence="12">
    <location>
        <begin position="29"/>
        <end position="56"/>
    </location>
</feature>
<dbReference type="Pfam" id="PF00096">
    <property type="entry name" value="zf-C2H2"/>
    <property type="match status" value="2"/>
</dbReference>
<keyword evidence="6" id="KW-0862">Zinc</keyword>
<feature type="non-terminal residue" evidence="13">
    <location>
        <position position="56"/>
    </location>
</feature>
<evidence type="ECO:0000256" key="5">
    <source>
        <dbReference type="ARBA" id="ARBA00022771"/>
    </source>
</evidence>
<comment type="similarity">
    <text evidence="2">Belongs to the krueppel C2H2-type zinc-finger protein family.</text>
</comment>
<evidence type="ECO:0000256" key="8">
    <source>
        <dbReference type="ARBA" id="ARBA00023125"/>
    </source>
</evidence>
<evidence type="ECO:0000256" key="1">
    <source>
        <dbReference type="ARBA" id="ARBA00004123"/>
    </source>
</evidence>
<evidence type="ECO:0000256" key="2">
    <source>
        <dbReference type="ARBA" id="ARBA00006991"/>
    </source>
</evidence>
<comment type="subcellular location">
    <subcellularLocation>
        <location evidence="1">Nucleus</location>
    </subcellularLocation>
</comment>
<evidence type="ECO:0000256" key="10">
    <source>
        <dbReference type="ARBA" id="ARBA00023242"/>
    </source>
</evidence>
<proteinExistence type="inferred from homology"/>
<organism evidence="13 14">
    <name type="scientific">Corvus brachyrhynchos</name>
    <name type="common">American crow</name>
    <dbReference type="NCBI Taxonomy" id="85066"/>
    <lineage>
        <taxon>Eukaryota</taxon>
        <taxon>Metazoa</taxon>
        <taxon>Chordata</taxon>
        <taxon>Craniata</taxon>
        <taxon>Vertebrata</taxon>
        <taxon>Euteleostomi</taxon>
        <taxon>Archelosauria</taxon>
        <taxon>Archosauria</taxon>
        <taxon>Dinosauria</taxon>
        <taxon>Saurischia</taxon>
        <taxon>Theropoda</taxon>
        <taxon>Coelurosauria</taxon>
        <taxon>Aves</taxon>
        <taxon>Neognathae</taxon>
        <taxon>Neoaves</taxon>
        <taxon>Telluraves</taxon>
        <taxon>Australaves</taxon>
        <taxon>Passeriformes</taxon>
        <taxon>Corvoidea</taxon>
        <taxon>Corvidae</taxon>
        <taxon>Corvus</taxon>
    </lineage>
</organism>
<dbReference type="SUPFAM" id="SSF57667">
    <property type="entry name" value="beta-beta-alpha zinc fingers"/>
    <property type="match status" value="1"/>
</dbReference>
<feature type="non-terminal residue" evidence="13">
    <location>
        <position position="1"/>
    </location>
</feature>
<keyword evidence="7" id="KW-0805">Transcription regulation</keyword>
<keyword evidence="9" id="KW-0804">Transcription</keyword>
<keyword evidence="8" id="KW-0238">DNA-binding</keyword>
<dbReference type="PANTHER" id="PTHR14196:SF14">
    <property type="entry name" value="ZINC FINGER PROTEIN 721-LIKE"/>
    <property type="match status" value="1"/>
</dbReference>
<dbReference type="FunFam" id="3.30.160.60:FF:000688">
    <property type="entry name" value="zinc finger protein 197 isoform X1"/>
    <property type="match status" value="1"/>
</dbReference>
<keyword evidence="10" id="KW-0539">Nucleus</keyword>
<sequence length="56" mass="6556">YECGECGKRFPTTNELLMHQRVHTDERPFRCPDCGKGFKENSSLIVHRRVHTGERP</sequence>
<dbReference type="PROSITE" id="PS50157">
    <property type="entry name" value="ZINC_FINGER_C2H2_2"/>
    <property type="match status" value="2"/>
</dbReference>
<dbReference type="InterPro" id="IPR036236">
    <property type="entry name" value="Znf_C2H2_sf"/>
</dbReference>
<dbReference type="Proteomes" id="UP000052976">
    <property type="component" value="Unassembled WGS sequence"/>
</dbReference>
<dbReference type="GO" id="GO:0000981">
    <property type="term" value="F:DNA-binding transcription factor activity, RNA polymerase II-specific"/>
    <property type="evidence" value="ECO:0007669"/>
    <property type="project" value="TreeGrafter"/>
</dbReference>
<dbReference type="AlphaFoldDB" id="A0A091EW90"/>
<dbReference type="SMART" id="SM00355">
    <property type="entry name" value="ZnF_C2H2"/>
    <property type="match status" value="2"/>
</dbReference>
<dbReference type="PROSITE" id="PS00028">
    <property type="entry name" value="ZINC_FINGER_C2H2_1"/>
    <property type="match status" value="2"/>
</dbReference>
<evidence type="ECO:0000256" key="4">
    <source>
        <dbReference type="ARBA" id="ARBA00022737"/>
    </source>
</evidence>
<dbReference type="InterPro" id="IPR050717">
    <property type="entry name" value="C2H2-ZF_Transcription_Reg"/>
</dbReference>
<feature type="domain" description="C2H2-type" evidence="12">
    <location>
        <begin position="1"/>
        <end position="28"/>
    </location>
</feature>